<dbReference type="EMBL" id="CP034248">
    <property type="protein sequence ID" value="AZK45642.1"/>
    <property type="molecule type" value="Genomic_DNA"/>
</dbReference>
<dbReference type="InterPro" id="IPR003594">
    <property type="entry name" value="HATPase_dom"/>
</dbReference>
<evidence type="ECO:0000256" key="2">
    <source>
        <dbReference type="ARBA" id="ARBA00012438"/>
    </source>
</evidence>
<reference evidence="11 12" key="1">
    <citation type="submission" date="2018-11" db="EMBL/GenBank/DDBJ databases">
        <title>Genome sequencing of Paenibacillus lentus DSM25539(T).</title>
        <authorList>
            <person name="Kook J.-K."/>
            <person name="Park S.-N."/>
            <person name="Lim Y.K."/>
        </authorList>
    </citation>
    <scope>NUCLEOTIDE SEQUENCE [LARGE SCALE GENOMIC DNA]</scope>
    <source>
        <strain evidence="11 12">DSM 25539</strain>
    </source>
</reference>
<dbReference type="PANTHER" id="PTHR24421">
    <property type="entry name" value="NITRATE/NITRITE SENSOR PROTEIN NARX-RELATED"/>
    <property type="match status" value="1"/>
</dbReference>
<evidence type="ECO:0000256" key="8">
    <source>
        <dbReference type="ARBA" id="ARBA00023012"/>
    </source>
</evidence>
<evidence type="ECO:0000256" key="4">
    <source>
        <dbReference type="ARBA" id="ARBA00022679"/>
    </source>
</evidence>
<dbReference type="InterPro" id="IPR011712">
    <property type="entry name" value="Sig_transdc_His_kin_sub3_dim/P"/>
</dbReference>
<organism evidence="11 12">
    <name type="scientific">Paenibacillus lentus</name>
    <dbReference type="NCBI Taxonomy" id="1338368"/>
    <lineage>
        <taxon>Bacteria</taxon>
        <taxon>Bacillati</taxon>
        <taxon>Bacillota</taxon>
        <taxon>Bacilli</taxon>
        <taxon>Bacillales</taxon>
        <taxon>Paenibacillaceae</taxon>
        <taxon>Paenibacillus</taxon>
    </lineage>
</organism>
<dbReference type="Proteomes" id="UP000273145">
    <property type="component" value="Chromosome"/>
</dbReference>
<evidence type="ECO:0000259" key="10">
    <source>
        <dbReference type="SMART" id="SM00387"/>
    </source>
</evidence>
<dbReference type="SMART" id="SM00387">
    <property type="entry name" value="HATPase_c"/>
    <property type="match status" value="1"/>
</dbReference>
<dbReference type="EC" id="2.7.13.3" evidence="2"/>
<proteinExistence type="predicted"/>
<protein>
    <recommendedName>
        <fullName evidence="2">histidine kinase</fullName>
        <ecNumber evidence="2">2.7.13.3</ecNumber>
    </recommendedName>
</protein>
<accession>A0A3Q8S9T6</accession>
<feature type="domain" description="Histidine kinase/HSP90-like ATPase" evidence="10">
    <location>
        <begin position="292"/>
        <end position="384"/>
    </location>
</feature>
<evidence type="ECO:0000256" key="3">
    <source>
        <dbReference type="ARBA" id="ARBA00022553"/>
    </source>
</evidence>
<comment type="catalytic activity">
    <reaction evidence="1">
        <text>ATP + protein L-histidine = ADP + protein N-phospho-L-histidine.</text>
        <dbReference type="EC" id="2.7.13.3"/>
    </reaction>
</comment>
<evidence type="ECO:0000256" key="1">
    <source>
        <dbReference type="ARBA" id="ARBA00000085"/>
    </source>
</evidence>
<dbReference type="AlphaFoldDB" id="A0A3Q8S9T6"/>
<dbReference type="Pfam" id="PF07730">
    <property type="entry name" value="HisKA_3"/>
    <property type="match status" value="1"/>
</dbReference>
<feature type="transmembrane region" description="Helical" evidence="9">
    <location>
        <begin position="99"/>
        <end position="121"/>
    </location>
</feature>
<dbReference type="InterPro" id="IPR036890">
    <property type="entry name" value="HATPase_C_sf"/>
</dbReference>
<dbReference type="GO" id="GO:0016020">
    <property type="term" value="C:membrane"/>
    <property type="evidence" value="ECO:0007669"/>
    <property type="project" value="InterPro"/>
</dbReference>
<dbReference type="OrthoDB" id="9781904at2"/>
<evidence type="ECO:0000256" key="7">
    <source>
        <dbReference type="ARBA" id="ARBA00022840"/>
    </source>
</evidence>
<dbReference type="GO" id="GO:0046983">
    <property type="term" value="F:protein dimerization activity"/>
    <property type="evidence" value="ECO:0007669"/>
    <property type="project" value="InterPro"/>
</dbReference>
<dbReference type="Gene3D" id="1.20.5.1930">
    <property type="match status" value="1"/>
</dbReference>
<dbReference type="PANTHER" id="PTHR24421:SF10">
    <property type="entry name" value="NITRATE_NITRITE SENSOR PROTEIN NARQ"/>
    <property type="match status" value="1"/>
</dbReference>
<keyword evidence="4" id="KW-0808">Transferase</keyword>
<dbReference type="Pfam" id="PF02518">
    <property type="entry name" value="HATPase_c"/>
    <property type="match status" value="1"/>
</dbReference>
<dbReference type="GO" id="GO:0005524">
    <property type="term" value="F:ATP binding"/>
    <property type="evidence" value="ECO:0007669"/>
    <property type="project" value="UniProtKB-KW"/>
</dbReference>
<evidence type="ECO:0000313" key="12">
    <source>
        <dbReference type="Proteomes" id="UP000273145"/>
    </source>
</evidence>
<keyword evidence="5" id="KW-0547">Nucleotide-binding</keyword>
<keyword evidence="9" id="KW-0812">Transmembrane</keyword>
<sequence>MKKILSFMDWGLFALRLYHYILLASRLLEVSEFSILTVVNIFWLMLASVVPMLFWFPGFRNNKTWFCILELLLGGSYYVNSAIHPDLTSRADYLLLSLIMGYLMTKKTIWVIPVVAFIPFLSQTYMHLPWEQAFSFASDNLLFCFIGIWASSVAKAYEEKNKLALEVERQNKLLTLYTAEIETMTLQEERNRMSKELHDTLGHSFISLIMGLDASIALLDRKPEEVKGRLIRLRTLAEQNLDDMRNIVHEMGEEEGASLTQLVENLVLRFQEHTGTVLTVNLLGTEPRVHFEVRQTVLRVIQEAFTNALKHGKASQLFLELEFAVNTLQLIVRNNGIPIKKMDYGFGLTTMKHRIERLGGSLSVDSKEEAEAMTEVRCKIPLKGVLLHVEH</sequence>
<keyword evidence="8" id="KW-0902">Two-component regulatory system</keyword>
<dbReference type="SUPFAM" id="SSF55874">
    <property type="entry name" value="ATPase domain of HSP90 chaperone/DNA topoisomerase II/histidine kinase"/>
    <property type="match status" value="1"/>
</dbReference>
<dbReference type="GO" id="GO:0000155">
    <property type="term" value="F:phosphorelay sensor kinase activity"/>
    <property type="evidence" value="ECO:0007669"/>
    <property type="project" value="InterPro"/>
</dbReference>
<keyword evidence="7" id="KW-0067">ATP-binding</keyword>
<keyword evidence="12" id="KW-1185">Reference proteome</keyword>
<dbReference type="RefSeq" id="WP_125081740.1">
    <property type="nucleotide sequence ID" value="NZ_CP034248.1"/>
</dbReference>
<keyword evidence="6 11" id="KW-0418">Kinase</keyword>
<dbReference type="CDD" id="cd16917">
    <property type="entry name" value="HATPase_UhpB-NarQ-NarX-like"/>
    <property type="match status" value="1"/>
</dbReference>
<name>A0A3Q8S9T6_9BACL</name>
<keyword evidence="9" id="KW-0472">Membrane</keyword>
<evidence type="ECO:0000313" key="11">
    <source>
        <dbReference type="EMBL" id="AZK45642.1"/>
    </source>
</evidence>
<keyword evidence="3" id="KW-0597">Phosphoprotein</keyword>
<evidence type="ECO:0000256" key="5">
    <source>
        <dbReference type="ARBA" id="ARBA00022741"/>
    </source>
</evidence>
<dbReference type="Gene3D" id="3.30.565.10">
    <property type="entry name" value="Histidine kinase-like ATPase, C-terminal domain"/>
    <property type="match status" value="1"/>
</dbReference>
<keyword evidence="9" id="KW-1133">Transmembrane helix</keyword>
<dbReference type="InterPro" id="IPR050482">
    <property type="entry name" value="Sensor_HK_TwoCompSys"/>
</dbReference>
<dbReference type="KEGG" id="plen:EIM92_05015"/>
<feature type="transmembrane region" description="Helical" evidence="9">
    <location>
        <begin position="33"/>
        <end position="56"/>
    </location>
</feature>
<evidence type="ECO:0000256" key="9">
    <source>
        <dbReference type="SAM" id="Phobius"/>
    </source>
</evidence>
<gene>
    <name evidence="11" type="ORF">EIM92_05015</name>
</gene>
<evidence type="ECO:0000256" key="6">
    <source>
        <dbReference type="ARBA" id="ARBA00022777"/>
    </source>
</evidence>